<feature type="chain" id="PRO_5020984178" evidence="1">
    <location>
        <begin position="21"/>
        <end position="194"/>
    </location>
</feature>
<organism evidence="2 3">
    <name type="scientific">Colletotrichum spinosum</name>
    <dbReference type="NCBI Taxonomy" id="1347390"/>
    <lineage>
        <taxon>Eukaryota</taxon>
        <taxon>Fungi</taxon>
        <taxon>Dikarya</taxon>
        <taxon>Ascomycota</taxon>
        <taxon>Pezizomycotina</taxon>
        <taxon>Sordariomycetes</taxon>
        <taxon>Hypocreomycetidae</taxon>
        <taxon>Glomerellales</taxon>
        <taxon>Glomerellaceae</taxon>
        <taxon>Colletotrichum</taxon>
        <taxon>Colletotrichum orbiculare species complex</taxon>
    </lineage>
</organism>
<proteinExistence type="predicted"/>
<dbReference type="Proteomes" id="UP000295083">
    <property type="component" value="Unassembled WGS sequence"/>
</dbReference>
<name>A0A4R8QKA7_9PEZI</name>
<evidence type="ECO:0000313" key="2">
    <source>
        <dbReference type="EMBL" id="TDZ39408.1"/>
    </source>
</evidence>
<keyword evidence="1" id="KW-0732">Signal</keyword>
<comment type="caution">
    <text evidence="2">The sequence shown here is derived from an EMBL/GenBank/DDBJ whole genome shotgun (WGS) entry which is preliminary data.</text>
</comment>
<evidence type="ECO:0000313" key="3">
    <source>
        <dbReference type="Proteomes" id="UP000295083"/>
    </source>
</evidence>
<dbReference type="EMBL" id="QAPG01000010">
    <property type="protein sequence ID" value="TDZ39408.1"/>
    <property type="molecule type" value="Genomic_DNA"/>
</dbReference>
<evidence type="ECO:0000256" key="1">
    <source>
        <dbReference type="SAM" id="SignalP"/>
    </source>
</evidence>
<feature type="signal peptide" evidence="1">
    <location>
        <begin position="1"/>
        <end position="20"/>
    </location>
</feature>
<protein>
    <submittedName>
        <fullName evidence="2">Uncharacterized protein</fullName>
    </submittedName>
</protein>
<dbReference type="AlphaFoldDB" id="A0A4R8QKA7"/>
<reference evidence="2 3" key="1">
    <citation type="submission" date="2018-11" db="EMBL/GenBank/DDBJ databases">
        <title>Genome sequence and assembly of Colletotrichum spinosum.</title>
        <authorList>
            <person name="Gan P."/>
            <person name="Shirasu K."/>
        </authorList>
    </citation>
    <scope>NUCLEOTIDE SEQUENCE [LARGE SCALE GENOMIC DNA]</scope>
    <source>
        <strain evidence="2 3">CBS 515.97</strain>
    </source>
</reference>
<gene>
    <name evidence="2" type="ORF">C8035_v003316</name>
</gene>
<keyword evidence="3" id="KW-1185">Reference proteome</keyword>
<sequence length="194" mass="21373">MRLILPTLLWTTTLTQLVACLLAGHESYRLEVEPDIEGGTELEVFASGFNNAKIPILRAVAYPESGMLRVAEAWTGHDRTASKLYTNEIILAAWLEGGFQAADLRELQVDDVTNIDTVAAAQVARKEQGKDEEPLNVTKEDGGGWDAMVKSPFGKVAGRVAQGVSKEISRISLGYYYLVGEYGKKENNVRFYFA</sequence>
<accession>A0A4R8QKA7</accession>